<dbReference type="EMBL" id="JOJP01000001">
    <property type="protein sequence ID" value="KEI70255.1"/>
    <property type="molecule type" value="Genomic_DNA"/>
</dbReference>
<evidence type="ECO:0008006" key="4">
    <source>
        <dbReference type="Google" id="ProtNLM"/>
    </source>
</evidence>
<comment type="caution">
    <text evidence="2">The sequence shown here is derived from an EMBL/GenBank/DDBJ whole genome shotgun (WGS) entry which is preliminary data.</text>
</comment>
<gene>
    <name evidence="2" type="ORF">GV64_05435</name>
</gene>
<dbReference type="InterPro" id="IPR004027">
    <property type="entry name" value="SEC_C_motif"/>
</dbReference>
<feature type="region of interest" description="Disordered" evidence="1">
    <location>
        <begin position="260"/>
        <end position="349"/>
    </location>
</feature>
<dbReference type="PANTHER" id="PTHR33747">
    <property type="entry name" value="UPF0225 PROTEIN SCO1677"/>
    <property type="match status" value="1"/>
</dbReference>
<dbReference type="PANTHER" id="PTHR33747:SF1">
    <property type="entry name" value="ADENYLATE CYCLASE-ASSOCIATED CAP C-TERMINAL DOMAIN-CONTAINING PROTEIN"/>
    <property type="match status" value="1"/>
</dbReference>
<dbReference type="Pfam" id="PF06685">
    <property type="entry name" value="DUF1186"/>
    <property type="match status" value="1"/>
</dbReference>
<dbReference type="STRING" id="305900.GV64_05435"/>
<dbReference type="AlphaFoldDB" id="A0A081K7X9"/>
<proteinExistence type="predicted"/>
<dbReference type="Gene3D" id="3.10.450.50">
    <property type="match status" value="1"/>
</dbReference>
<keyword evidence="3" id="KW-1185">Reference proteome</keyword>
<dbReference type="RefSeq" id="WP_020581214.1">
    <property type="nucleotide sequence ID" value="NZ_JOJP01000001.1"/>
</dbReference>
<dbReference type="eggNOG" id="COG3012">
    <property type="taxonomic scope" value="Bacteria"/>
</dbReference>
<organism evidence="2 3">
    <name type="scientific">Endozoicomonas elysicola</name>
    <dbReference type="NCBI Taxonomy" id="305900"/>
    <lineage>
        <taxon>Bacteria</taxon>
        <taxon>Pseudomonadati</taxon>
        <taxon>Pseudomonadota</taxon>
        <taxon>Gammaproteobacteria</taxon>
        <taxon>Oceanospirillales</taxon>
        <taxon>Endozoicomonadaceae</taxon>
        <taxon>Endozoicomonas</taxon>
    </lineage>
</organism>
<reference evidence="2 3" key="1">
    <citation type="submission" date="2014-06" db="EMBL/GenBank/DDBJ databases">
        <title>Whole Genome Sequences of Three Symbiotic Endozoicomonas Bacteria.</title>
        <authorList>
            <person name="Neave M.J."/>
            <person name="Apprill A."/>
            <person name="Voolstra C.R."/>
        </authorList>
    </citation>
    <scope>NUCLEOTIDE SEQUENCE [LARGE SCALE GENOMIC DNA]</scope>
    <source>
        <strain evidence="2 3">DSM 22380</strain>
    </source>
</reference>
<accession>A0A081K7X9</accession>
<evidence type="ECO:0000313" key="2">
    <source>
        <dbReference type="EMBL" id="KEI70255.1"/>
    </source>
</evidence>
<dbReference type="SUPFAM" id="SSF103642">
    <property type="entry name" value="Sec-C motif"/>
    <property type="match status" value="1"/>
</dbReference>
<dbReference type="Proteomes" id="UP000027997">
    <property type="component" value="Unassembled WGS sequence"/>
</dbReference>
<sequence length="349" mass="38762">MTIDDIINRLSNHVAGELPAEELIAASEQRAELTPRLLDYLDDIAGQGDEIPEGQRVDLVFFAFYLLAQFREPRAYPLMLRIVSANPQTVNRLLGYVVSESLARILASVMVGECDEKQNSGCDIEPLKQLIENEGIHSYARHSALTCLTILVFHGFLPREQLVSYFQQLFDGVLERQRSPVWDGLVSNCIIAGVTELEAQMVRAFDDKLLTDSFMGKERLSKVLQDHSGEICVPPYENFALINDCVAELKGWASFNSSEPEKAQVEPAPIGNSAVQDNIQRVTRPWPARKPKPQTRKSTASPRPLGQQMLRASSPPGKSKQPVVRQSAKVGRNDPCPCGSGRKFKKCCG</sequence>
<dbReference type="InterPro" id="IPR010602">
    <property type="entry name" value="DUF1186"/>
</dbReference>
<evidence type="ECO:0000256" key="1">
    <source>
        <dbReference type="SAM" id="MobiDB-lite"/>
    </source>
</evidence>
<name>A0A081K7X9_9GAMM</name>
<evidence type="ECO:0000313" key="3">
    <source>
        <dbReference type="Proteomes" id="UP000027997"/>
    </source>
</evidence>
<protein>
    <recommendedName>
        <fullName evidence="4">Zinc chelation protein SecC</fullName>
    </recommendedName>
</protein>
<dbReference type="Pfam" id="PF02810">
    <property type="entry name" value="SEC-C"/>
    <property type="match status" value="1"/>
</dbReference>